<sequence length="472" mass="51879">MAYILISGPPSSSKTETMNNLSYLYGLVYPQTPDMTKGDTVVCSGLEGAREKYNGEIGTMLSDPGVAGGSGETRVMIELHNVADKVLNLKIENVNPLNVQSEVDNSSTSDLKTYIKSLSWPPSLTLQTFSEHSPPGVSNHYPSSSPLKSSIASLLSPSTFLLVDYGAPVKGWRYEVHCLARQSGCRFGVIFTGEKEGGEEGRGVLGEFENTWGEREGEVEGIRYSFEIPNPFRDRWDRPLYKILRNNSTTTTTTPQVEEVSAFDQEGMNDLVNPNSNLASAEEVKVETTENQGGFKKKVKKKKKKEIVVGLMDDGGFGAPYASGDDSTNLKSLTTEAIVVAQHYVTPSGTASTEKFTSQGALHMARINATRKIEESTPTLPLSTSPLKHLVNILHHILTSQPLIGNMATKQNVQLNETALYEVDVITRKVVEERGKGEEGFRNAFLRVFREKGGKVEDVGDRFKEFLIAQER</sequence>
<gene>
    <name evidence="3" type="ORF">TL16_g08325</name>
</gene>
<proteinExistence type="predicted"/>
<dbReference type="GO" id="GO:0005524">
    <property type="term" value="F:ATP binding"/>
    <property type="evidence" value="ECO:0007669"/>
    <property type="project" value="UniProtKB-KW"/>
</dbReference>
<dbReference type="EMBL" id="BLQM01000273">
    <property type="protein sequence ID" value="GMH79928.1"/>
    <property type="molecule type" value="Genomic_DNA"/>
</dbReference>
<reference evidence="4" key="1">
    <citation type="journal article" date="2023" name="Commun. Biol.">
        <title>Genome analysis of Parmales, the sister group of diatoms, reveals the evolutionary specialization of diatoms from phago-mixotrophs to photoautotrophs.</title>
        <authorList>
            <person name="Ban H."/>
            <person name="Sato S."/>
            <person name="Yoshikawa S."/>
            <person name="Yamada K."/>
            <person name="Nakamura Y."/>
            <person name="Ichinomiya M."/>
            <person name="Sato N."/>
            <person name="Blanc-Mathieu R."/>
            <person name="Endo H."/>
            <person name="Kuwata A."/>
            <person name="Ogata H."/>
        </authorList>
    </citation>
    <scope>NUCLEOTIDE SEQUENCE [LARGE SCALE GENOMIC DNA]</scope>
</reference>
<keyword evidence="1" id="KW-0547">Nucleotide-binding</keyword>
<accession>A0A9W7B3Q2</accession>
<dbReference type="Proteomes" id="UP001162640">
    <property type="component" value="Unassembled WGS sequence"/>
</dbReference>
<dbReference type="InterPro" id="IPR013641">
    <property type="entry name" value="KTI12/PSTK"/>
</dbReference>
<evidence type="ECO:0000256" key="1">
    <source>
        <dbReference type="ARBA" id="ARBA00022741"/>
    </source>
</evidence>
<evidence type="ECO:0000256" key="2">
    <source>
        <dbReference type="ARBA" id="ARBA00022840"/>
    </source>
</evidence>
<name>A0A9W7B3Q2_9STRA</name>
<dbReference type="Pfam" id="PF08433">
    <property type="entry name" value="KTI12"/>
    <property type="match status" value="1"/>
</dbReference>
<organism evidence="3 4">
    <name type="scientific">Triparma laevis f. inornata</name>
    <dbReference type="NCBI Taxonomy" id="1714386"/>
    <lineage>
        <taxon>Eukaryota</taxon>
        <taxon>Sar</taxon>
        <taxon>Stramenopiles</taxon>
        <taxon>Ochrophyta</taxon>
        <taxon>Bolidophyceae</taxon>
        <taxon>Parmales</taxon>
        <taxon>Triparmaceae</taxon>
        <taxon>Triparma</taxon>
    </lineage>
</organism>
<evidence type="ECO:0000313" key="3">
    <source>
        <dbReference type="EMBL" id="GMH79928.1"/>
    </source>
</evidence>
<protein>
    <submittedName>
        <fullName evidence="3">Uncharacterized protein</fullName>
    </submittedName>
</protein>
<comment type="caution">
    <text evidence="3">The sequence shown here is derived from an EMBL/GenBank/DDBJ whole genome shotgun (WGS) entry which is preliminary data.</text>
</comment>
<dbReference type="AlphaFoldDB" id="A0A9W7B3Q2"/>
<keyword evidence="2" id="KW-0067">ATP-binding</keyword>
<evidence type="ECO:0000313" key="4">
    <source>
        <dbReference type="Proteomes" id="UP001162640"/>
    </source>
</evidence>